<keyword evidence="2" id="KW-0964">Secreted</keyword>
<dbReference type="Gene3D" id="2.150.10.10">
    <property type="entry name" value="Serralysin-like metalloprotease, C-terminal"/>
    <property type="match status" value="2"/>
</dbReference>
<dbReference type="InterPro" id="IPR050557">
    <property type="entry name" value="RTX_toxin/Mannuronan_C5-epim"/>
</dbReference>
<dbReference type="InterPro" id="IPR011049">
    <property type="entry name" value="Serralysin-like_metalloprot_C"/>
</dbReference>
<dbReference type="Gene3D" id="2.160.20.160">
    <property type="match status" value="1"/>
</dbReference>
<evidence type="ECO:0000313" key="5">
    <source>
        <dbReference type="Proteomes" id="UP000031971"/>
    </source>
</evidence>
<evidence type="ECO:0000313" key="4">
    <source>
        <dbReference type="EMBL" id="KIL99445.1"/>
    </source>
</evidence>
<dbReference type="InterPro" id="IPR001343">
    <property type="entry name" value="Hemolysn_Ca-bd"/>
</dbReference>
<comment type="subcellular location">
    <subcellularLocation>
        <location evidence="1">Secreted</location>
    </subcellularLocation>
</comment>
<dbReference type="InterPro" id="IPR041690">
    <property type="entry name" value="Cadherin_5"/>
</dbReference>
<dbReference type="PANTHER" id="PTHR38340:SF1">
    <property type="entry name" value="S-LAYER PROTEIN"/>
    <property type="match status" value="1"/>
</dbReference>
<dbReference type="GO" id="GO:0005576">
    <property type="term" value="C:extracellular region"/>
    <property type="evidence" value="ECO:0007669"/>
    <property type="project" value="UniProtKB-SubCell"/>
</dbReference>
<dbReference type="EMBL" id="JXSL01000024">
    <property type="protein sequence ID" value="KIL99445.1"/>
    <property type="molecule type" value="Genomic_DNA"/>
</dbReference>
<dbReference type="GO" id="GO:0016020">
    <property type="term" value="C:membrane"/>
    <property type="evidence" value="ECO:0007669"/>
    <property type="project" value="InterPro"/>
</dbReference>
<dbReference type="InterPro" id="IPR018511">
    <property type="entry name" value="Hemolysin-typ_Ca-bd_CS"/>
</dbReference>
<dbReference type="Proteomes" id="UP000031971">
    <property type="component" value="Unassembled WGS sequence"/>
</dbReference>
<dbReference type="Gene3D" id="2.60.40.10">
    <property type="entry name" value="Immunoglobulins"/>
    <property type="match status" value="1"/>
</dbReference>
<dbReference type="GO" id="GO:0005509">
    <property type="term" value="F:calcium ion binding"/>
    <property type="evidence" value="ECO:0007669"/>
    <property type="project" value="InterPro"/>
</dbReference>
<dbReference type="PANTHER" id="PTHR38340">
    <property type="entry name" value="S-LAYER PROTEIN"/>
    <property type="match status" value="1"/>
</dbReference>
<dbReference type="PROSITE" id="PS00330">
    <property type="entry name" value="HEMOLYSIN_CALCIUM"/>
    <property type="match status" value="2"/>
</dbReference>
<dbReference type="Pfam" id="PF17892">
    <property type="entry name" value="Cadherin_5"/>
    <property type="match status" value="1"/>
</dbReference>
<gene>
    <name evidence="4" type="ORF">CCC_04216</name>
</gene>
<organism evidence="4 5">
    <name type="scientific">Paramagnetospirillum magnetotacticum MS-1</name>
    <dbReference type="NCBI Taxonomy" id="272627"/>
    <lineage>
        <taxon>Bacteria</taxon>
        <taxon>Pseudomonadati</taxon>
        <taxon>Pseudomonadota</taxon>
        <taxon>Alphaproteobacteria</taxon>
        <taxon>Rhodospirillales</taxon>
        <taxon>Magnetospirillaceae</taxon>
        <taxon>Paramagnetospirillum</taxon>
    </lineage>
</organism>
<dbReference type="SUPFAM" id="SSF51120">
    <property type="entry name" value="beta-Roll"/>
    <property type="match status" value="1"/>
</dbReference>
<evidence type="ECO:0000256" key="1">
    <source>
        <dbReference type="ARBA" id="ARBA00004613"/>
    </source>
</evidence>
<name>A0A0C2YXL4_PARME</name>
<keyword evidence="5" id="KW-1185">Reference proteome</keyword>
<dbReference type="InterPro" id="IPR002126">
    <property type="entry name" value="Cadherin-like_dom"/>
</dbReference>
<feature type="domain" description="Cadherin" evidence="3">
    <location>
        <begin position="106"/>
        <end position="198"/>
    </location>
</feature>
<dbReference type="NCBIfam" id="NF012211">
    <property type="entry name" value="tand_rpt_95"/>
    <property type="match status" value="3"/>
</dbReference>
<sequence>MDTGDTVAYHLVDGNGNQVDSLTTAHGTVTINSATGDYTFTPTGDASVGVGQTLGDSFKVVAVDNHGAASAPSTVAVTITGSNDGPTVSVANVTTANDHTAITGHATGADVDTGDTVRYHLMDASGNQVDSLTTAHGTVTINAATGDYTFTPTGDSSLGVGQTLGDSFKVVAVDNHGSASAASTVNVTITGSNDGPVVSSVTGGTGNESTTSANSVVTGHITASDVDATDTLSYSVTDNAAAGHHGTLAVNASGDFTFTASDSNWHGTDSFTVQVSDGHGGTVNQSVGITVNAQADAATINAQDASMSAQSGATYTASDGYAQGGSGSDIINGSTANDTLYGDDPTGDTSVTVNLNISASAITGESVGSITLSNIPGGATLNHGVDNGDGTWTLAPADLTGLQLTSPTGMGGSINVAVTTLDGTSTAVTNSSFNVSFSGGFNDTITGGAGADTMYGGAGNDTFKVSGATESVGDIYDGGSGVDTILGSSGADVISVTSNLGNMHSIEVIDGGAGTDTLLAGSGNDYLDFSNTTIRNVEVIDTGAGNDVITGSAGADTILTGTGDDTVVAIGGQTTGDVYDGGAGFDTLNVDLTPAQYTHAVRLELMNFASFVDDPANAGKSFTFQSLGGLKATNFEDLRVTVDGNDVDLNHPPQVTSVESNYTTGHADGAVHVTDSDGDTLSYSLGTNANGSPITSMATAHGTVSIDAATGEYHFTSSDPNFKGTDSFNVTVNDGMGGTTTQKVNLDFNPGDDATVVTGPTALGTSTEDAQTFIRTDQLLANSTDVDNTLHVANLSAVDTNGNVVGSFVHAVDADGHDGYAFTPNANWSGDVTVNYDVVTDTGIATHTSGALHVDAVADAATFDANIGSNGVSVAHLGNDSKAINLYVNDSSSNSTAAGFDVYLGGTNLGHYTVNRSTTSDKTVSLTLTDAQHDQLLNGADIKIVDNDGSNSRDVLVDRIQVDGLTFQAENGIMVGAVSSHGTSGVTSETYARLNSIGSSVTFDLDTSVTHTASGYHVDLGGHLNDTDGSETLSYHIDALATGASLSYTGNEGTLVHNTDGSWDFNVDSSHYDGAASLNLNVAQGTTGFDVHITANATETSNLDVAGVGDVVHCDGAIGGGSAIPGITLVGNSGNDDLFGTDGNDLLLGGKGGYTYRYSGGSHGGNVGGCGYSLVDNGTNDVISAGAGDDIIYGDAKMVNGSIQVTGAGNDILDGGAGNDQIHGGGGNDTITGGTGDDVMFGDQGSDTFLFDFGFGHDVVDGGRGSNWTDTLDLTHDNQISAVNIEGVSGWAVSVDAQGHHVAQATNGAHDASGTVIVTNHDGSQDTIEFHNVEKVVW</sequence>
<proteinExistence type="predicted"/>
<dbReference type="InterPro" id="IPR013783">
    <property type="entry name" value="Ig-like_fold"/>
</dbReference>
<dbReference type="Pfam" id="PF17963">
    <property type="entry name" value="Big_9"/>
    <property type="match status" value="2"/>
</dbReference>
<dbReference type="InterPro" id="IPR010221">
    <property type="entry name" value="VCBS_dom"/>
</dbReference>
<dbReference type="PRINTS" id="PR00313">
    <property type="entry name" value="CABNDNGRPT"/>
</dbReference>
<dbReference type="STRING" id="272627.CCC_04216"/>
<dbReference type="PROSITE" id="PS50268">
    <property type="entry name" value="CADHERIN_2"/>
    <property type="match status" value="1"/>
</dbReference>
<accession>A0A0C2YXL4</accession>
<dbReference type="Pfam" id="PF17803">
    <property type="entry name" value="Cadherin_4"/>
    <property type="match status" value="1"/>
</dbReference>
<dbReference type="InterPro" id="IPR040853">
    <property type="entry name" value="RapA2_cadherin-like"/>
</dbReference>
<evidence type="ECO:0000256" key="2">
    <source>
        <dbReference type="ARBA" id="ARBA00022525"/>
    </source>
</evidence>
<dbReference type="GO" id="GO:0007156">
    <property type="term" value="P:homophilic cell adhesion via plasma membrane adhesion molecules"/>
    <property type="evidence" value="ECO:0007669"/>
    <property type="project" value="InterPro"/>
</dbReference>
<reference evidence="4 5" key="1">
    <citation type="submission" date="2015-01" db="EMBL/GenBank/DDBJ databases">
        <title>Genome Sequence of Magnetospirillum magnetotacticum Strain MS-1.</title>
        <authorList>
            <person name="Marinov G.K."/>
            <person name="Smalley M.D."/>
            <person name="DeSalvo G."/>
        </authorList>
    </citation>
    <scope>NUCLEOTIDE SEQUENCE [LARGE SCALE GENOMIC DNA]</scope>
    <source>
        <strain evidence="4 5">MS-1</strain>
    </source>
</reference>
<evidence type="ECO:0000259" key="3">
    <source>
        <dbReference type="PROSITE" id="PS50268"/>
    </source>
</evidence>
<dbReference type="Gene3D" id="2.60.40.3440">
    <property type="match status" value="1"/>
</dbReference>
<protein>
    <submittedName>
        <fullName evidence="4">Alkaline phosphatase</fullName>
    </submittedName>
</protein>
<dbReference type="NCBIfam" id="TIGR01965">
    <property type="entry name" value="VCBS_repeat"/>
    <property type="match status" value="3"/>
</dbReference>
<comment type="caution">
    <text evidence="4">The sequence shown here is derived from an EMBL/GenBank/DDBJ whole genome shotgun (WGS) entry which is preliminary data.</text>
</comment>
<dbReference type="Pfam" id="PF00353">
    <property type="entry name" value="HemolysinCabind"/>
    <property type="match status" value="8"/>
</dbReference>